<evidence type="ECO:0000313" key="2">
    <source>
        <dbReference type="EMBL" id="WVX47086.1"/>
    </source>
</evidence>
<organism evidence="2 3">
    <name type="scientific">Roseobacter fucihabitans</name>
    <dbReference type="NCBI Taxonomy" id="1537242"/>
    <lineage>
        <taxon>Bacteria</taxon>
        <taxon>Pseudomonadati</taxon>
        <taxon>Pseudomonadota</taxon>
        <taxon>Alphaproteobacteria</taxon>
        <taxon>Rhodobacterales</taxon>
        <taxon>Roseobacteraceae</taxon>
        <taxon>Roseobacter</taxon>
    </lineage>
</organism>
<dbReference type="Proteomes" id="UP001318682">
    <property type="component" value="Chromosome"/>
</dbReference>
<keyword evidence="3" id="KW-1185">Reference proteome</keyword>
<dbReference type="Pfam" id="PF14065">
    <property type="entry name" value="Pvc16_N"/>
    <property type="match status" value="1"/>
</dbReference>
<evidence type="ECO:0000313" key="3">
    <source>
        <dbReference type="Proteomes" id="UP001318682"/>
    </source>
</evidence>
<protein>
    <recommendedName>
        <fullName evidence="1">Pvc16 N-terminal domain-containing protein</fullName>
    </recommendedName>
</protein>
<dbReference type="InterPro" id="IPR025351">
    <property type="entry name" value="Pvc16_N"/>
</dbReference>
<reference evidence="3" key="2">
    <citation type="submission" date="2024-01" db="EMBL/GenBank/DDBJ databases">
        <title>Roseobacter fucihabitans sp. nov., isolated from the brown alga Fucus spiralis.</title>
        <authorList>
            <person name="Hahnke S."/>
            <person name="Berger M."/>
            <person name="Schlingloff A."/>
            <person name="Athale I."/>
            <person name="Neumann-Schaal M."/>
            <person name="Adenaya A."/>
            <person name="Poehlein A."/>
            <person name="Daniel R."/>
            <person name="Pertersen J."/>
            <person name="Brinkhoff T."/>
        </authorList>
    </citation>
    <scope>NUCLEOTIDE SEQUENCE [LARGE SCALE GENOMIC DNA]</scope>
    <source>
        <strain evidence="3">B14</strain>
    </source>
</reference>
<sequence>MIDLALGLVADRLNAHLVSRYGVSDALVSVSPLSDGEGKPTADARNRLVMFLTNIAQDATPRAAAGTRSSVQMTQARAIHLDIYFMLASAYDAETYSEGLKLISSALAFFQANPVMTPRNTPDMPAGLNQLSLEISNLKVEEMGQMWGNLGGRYVPSVMFKMRSVMIDAGAVSDVVPLITQPGQAARPAEGVS</sequence>
<accession>A0ABZ2BLT4</accession>
<reference evidence="2 3" key="1">
    <citation type="submission" date="2015-07" db="EMBL/GenBank/DDBJ databases">
        <authorList>
            <person name="Voget S."/>
            <person name="Dogs M."/>
            <person name="Brinkhoff T.H."/>
            <person name="Daniel R."/>
        </authorList>
    </citation>
    <scope>NUCLEOTIDE SEQUENCE [LARGE SCALE GENOMIC DNA]</scope>
    <source>
        <strain evidence="2 3">B14</strain>
    </source>
</reference>
<dbReference type="RefSeq" id="WP_187428337.1">
    <property type="nucleotide sequence ID" value="NZ_CP143423.1"/>
</dbReference>
<evidence type="ECO:0000259" key="1">
    <source>
        <dbReference type="Pfam" id="PF14065"/>
    </source>
</evidence>
<dbReference type="EMBL" id="CP143423">
    <property type="protein sequence ID" value="WVX47086.1"/>
    <property type="molecule type" value="Genomic_DNA"/>
</dbReference>
<feature type="domain" description="Pvc16 N-terminal" evidence="1">
    <location>
        <begin position="10"/>
        <end position="180"/>
    </location>
</feature>
<proteinExistence type="predicted"/>
<name>A0ABZ2BLT4_9RHOB</name>
<gene>
    <name evidence="2" type="ORF">ROLI_001510</name>
</gene>